<gene>
    <name evidence="2" type="ORF">ATNIH1004_000934</name>
</gene>
<evidence type="ECO:0000313" key="3">
    <source>
        <dbReference type="Proteomes" id="UP000324241"/>
    </source>
</evidence>
<dbReference type="InterPro" id="IPR036404">
    <property type="entry name" value="Jacalin-like_lectin_dom_sf"/>
</dbReference>
<dbReference type="GeneID" id="54323636"/>
<dbReference type="OrthoDB" id="4509965at2759"/>
<organism evidence="2 3">
    <name type="scientific">Aspergillus tanneri</name>
    <dbReference type="NCBI Taxonomy" id="1220188"/>
    <lineage>
        <taxon>Eukaryota</taxon>
        <taxon>Fungi</taxon>
        <taxon>Dikarya</taxon>
        <taxon>Ascomycota</taxon>
        <taxon>Pezizomycotina</taxon>
        <taxon>Eurotiomycetes</taxon>
        <taxon>Eurotiomycetidae</taxon>
        <taxon>Eurotiales</taxon>
        <taxon>Aspergillaceae</taxon>
        <taxon>Aspergillus</taxon>
        <taxon>Aspergillus subgen. Circumdati</taxon>
    </lineage>
</organism>
<proteinExistence type="predicted"/>
<sequence length="152" mass="16948">MSKEYISNPPVPPLGPSPSTKPATIMPTPSTTPIQTIQTWEIDRTLSGMRIVWANGQHAEVGLCVDGPTKQFEFGRQERIQIMYVYVGEQVDGFWFVTSHQKSFFPGKSSTRYEMVELGNGVLVGFEARVKLDQQGREVVLEALGANFRKGN</sequence>
<dbReference type="RefSeq" id="XP_033431394.1">
    <property type="nucleotide sequence ID" value="XM_033565637.1"/>
</dbReference>
<feature type="compositionally biased region" description="Low complexity" evidence="1">
    <location>
        <begin position="17"/>
        <end position="32"/>
    </location>
</feature>
<feature type="region of interest" description="Disordered" evidence="1">
    <location>
        <begin position="1"/>
        <end position="32"/>
    </location>
</feature>
<name>A0A5M9N494_9EURO</name>
<accession>A0A5M9N494</accession>
<evidence type="ECO:0000313" key="2">
    <source>
        <dbReference type="EMBL" id="KAA8652033.1"/>
    </source>
</evidence>
<dbReference type="VEuPathDB" id="FungiDB:EYZ11_009410"/>
<dbReference type="EMBL" id="QUQM01000002">
    <property type="protein sequence ID" value="KAA8652033.1"/>
    <property type="molecule type" value="Genomic_DNA"/>
</dbReference>
<comment type="caution">
    <text evidence="2">The sequence shown here is derived from an EMBL/GenBank/DDBJ whole genome shotgun (WGS) entry which is preliminary data.</text>
</comment>
<dbReference type="Gene3D" id="2.100.10.30">
    <property type="entry name" value="Jacalin-like lectin domain"/>
    <property type="match status" value="1"/>
</dbReference>
<dbReference type="SUPFAM" id="SSF51101">
    <property type="entry name" value="Mannose-binding lectins"/>
    <property type="match status" value="1"/>
</dbReference>
<reference evidence="2 3" key="1">
    <citation type="submission" date="2019-08" db="EMBL/GenBank/DDBJ databases">
        <title>The genome sequence of a newly discovered highly antifungal drug resistant Aspergillus species, Aspergillus tanneri NIH 1004.</title>
        <authorList>
            <person name="Mounaud S."/>
            <person name="Singh I."/>
            <person name="Joardar V."/>
            <person name="Pakala S."/>
            <person name="Pakala S."/>
            <person name="Venepally P."/>
            <person name="Chung J.K."/>
            <person name="Losada L."/>
            <person name="Nierman W.C."/>
        </authorList>
    </citation>
    <scope>NUCLEOTIDE SEQUENCE [LARGE SCALE GENOMIC DNA]</scope>
    <source>
        <strain evidence="2 3">NIH1004</strain>
    </source>
</reference>
<protein>
    <recommendedName>
        <fullName evidence="4">Jacalin-type lectin domain-containing protein</fullName>
    </recommendedName>
</protein>
<evidence type="ECO:0000256" key="1">
    <source>
        <dbReference type="SAM" id="MobiDB-lite"/>
    </source>
</evidence>
<dbReference type="AlphaFoldDB" id="A0A5M9N494"/>
<dbReference type="Proteomes" id="UP000324241">
    <property type="component" value="Unassembled WGS sequence"/>
</dbReference>
<evidence type="ECO:0008006" key="4">
    <source>
        <dbReference type="Google" id="ProtNLM"/>
    </source>
</evidence>